<sequence length="136" mass="14000">MEGQLGRGNKGCAASWGLQTPQCSASQPKRAGSAVGTRRRQPHRERLALPPSRGGASIEPSAVSGRGCLEAGVWGLALEGGRGRPAGRRAREARARTRAGAGTAVARACSVGRCSGCDGAGHGRGREGKHLMLDYL</sequence>
<reference evidence="2 3" key="1">
    <citation type="submission" date="2016-06" db="EMBL/GenBank/DDBJ databases">
        <title>The Draft Genome Sequence and Annotation of the Desert Woodrat Neotoma lepida.</title>
        <authorList>
            <person name="Campbell M."/>
            <person name="Oakeson K.F."/>
            <person name="Yandell M."/>
            <person name="Halpert J.R."/>
            <person name="Dearing D."/>
        </authorList>
    </citation>
    <scope>NUCLEOTIDE SEQUENCE [LARGE SCALE GENOMIC DNA]</scope>
    <source>
        <strain evidence="2">417</strain>
        <tissue evidence="2">Liver</tissue>
    </source>
</reference>
<feature type="region of interest" description="Disordered" evidence="1">
    <location>
        <begin position="80"/>
        <end position="99"/>
    </location>
</feature>
<gene>
    <name evidence="2" type="ORF">A6R68_19338</name>
</gene>
<dbReference type="AlphaFoldDB" id="A0A1A6HJY4"/>
<keyword evidence="3" id="KW-1185">Reference proteome</keyword>
<name>A0A1A6HJY4_NEOLE</name>
<protein>
    <submittedName>
        <fullName evidence="2">Uncharacterized protein</fullName>
    </submittedName>
</protein>
<accession>A0A1A6HJY4</accession>
<dbReference type="Proteomes" id="UP000092124">
    <property type="component" value="Unassembled WGS sequence"/>
</dbReference>
<comment type="caution">
    <text evidence="2">The sequence shown here is derived from an EMBL/GenBank/DDBJ whole genome shotgun (WGS) entry which is preliminary data.</text>
</comment>
<evidence type="ECO:0000313" key="3">
    <source>
        <dbReference type="Proteomes" id="UP000092124"/>
    </source>
</evidence>
<feature type="compositionally biased region" description="Polar residues" evidence="1">
    <location>
        <begin position="17"/>
        <end position="27"/>
    </location>
</feature>
<proteinExistence type="predicted"/>
<dbReference type="EMBL" id="LZPO01027467">
    <property type="protein sequence ID" value="OBS78275.1"/>
    <property type="molecule type" value="Genomic_DNA"/>
</dbReference>
<evidence type="ECO:0000256" key="1">
    <source>
        <dbReference type="SAM" id="MobiDB-lite"/>
    </source>
</evidence>
<feature type="region of interest" description="Disordered" evidence="1">
    <location>
        <begin position="1"/>
        <end position="63"/>
    </location>
</feature>
<organism evidence="2 3">
    <name type="scientific">Neotoma lepida</name>
    <name type="common">Desert woodrat</name>
    <dbReference type="NCBI Taxonomy" id="56216"/>
    <lineage>
        <taxon>Eukaryota</taxon>
        <taxon>Metazoa</taxon>
        <taxon>Chordata</taxon>
        <taxon>Craniata</taxon>
        <taxon>Vertebrata</taxon>
        <taxon>Euteleostomi</taxon>
        <taxon>Mammalia</taxon>
        <taxon>Eutheria</taxon>
        <taxon>Euarchontoglires</taxon>
        <taxon>Glires</taxon>
        <taxon>Rodentia</taxon>
        <taxon>Myomorpha</taxon>
        <taxon>Muroidea</taxon>
        <taxon>Cricetidae</taxon>
        <taxon>Neotominae</taxon>
        <taxon>Neotoma</taxon>
    </lineage>
</organism>
<evidence type="ECO:0000313" key="2">
    <source>
        <dbReference type="EMBL" id="OBS78275.1"/>
    </source>
</evidence>